<dbReference type="GO" id="GO:0004222">
    <property type="term" value="F:metalloendopeptidase activity"/>
    <property type="evidence" value="ECO:0007669"/>
    <property type="project" value="InterPro"/>
</dbReference>
<keyword evidence="15" id="KW-0865">Zymogen</keyword>
<dbReference type="CDD" id="cd04278">
    <property type="entry name" value="ZnMc_MMP"/>
    <property type="match status" value="1"/>
</dbReference>
<dbReference type="Pfam" id="PF01471">
    <property type="entry name" value="PG_binding_1"/>
    <property type="match status" value="1"/>
</dbReference>
<feature type="binding site" evidence="20">
    <location>
        <position position="371"/>
    </location>
    <ligand>
        <name>Zn(2+)</name>
        <dbReference type="ChEBI" id="CHEBI:29105"/>
        <label>2</label>
        <note>catalytic</note>
    </ligand>
</feature>
<dbReference type="InterPro" id="IPR001818">
    <property type="entry name" value="Pept_M10_metallopeptidase"/>
</dbReference>
<dbReference type="GO" id="GO:0008270">
    <property type="term" value="F:zinc ion binding"/>
    <property type="evidence" value="ECO:0007669"/>
    <property type="project" value="InterPro"/>
</dbReference>
<keyword evidence="4" id="KW-0964">Secreted</keyword>
<feature type="binding site" evidence="20">
    <location>
        <position position="581"/>
    </location>
    <ligand>
        <name>Ca(2+)</name>
        <dbReference type="ChEBI" id="CHEBI:29108"/>
        <label>4</label>
    </ligand>
</feature>
<evidence type="ECO:0000256" key="4">
    <source>
        <dbReference type="ARBA" id="ARBA00022525"/>
    </source>
</evidence>
<feature type="binding site" evidence="20">
    <location>
        <position position="354"/>
    </location>
    <ligand>
        <name>Ca(2+)</name>
        <dbReference type="ChEBI" id="CHEBI:29108"/>
        <label>3</label>
    </ligand>
</feature>
<feature type="domain" description="Peptidase metallopeptidase" evidence="25">
    <location>
        <begin position="258"/>
        <end position="417"/>
    </location>
</feature>
<dbReference type="PROSITE" id="PS51642">
    <property type="entry name" value="HEMOPEXIN_2"/>
    <property type="match status" value="4"/>
</dbReference>
<feature type="binding site" evidence="20">
    <location>
        <position position="349"/>
    </location>
    <ligand>
        <name>Zn(2+)</name>
        <dbReference type="ChEBI" id="CHEBI:29105"/>
        <label>1</label>
    </ligand>
</feature>
<dbReference type="PANTHER" id="PTHR10201">
    <property type="entry name" value="MATRIX METALLOPROTEINASE"/>
    <property type="match status" value="1"/>
</dbReference>
<keyword evidence="13" id="KW-0482">Metalloprotease</keyword>
<feature type="binding site" evidence="20">
    <location>
        <position position="534"/>
    </location>
    <ligand>
        <name>Ca(2+)</name>
        <dbReference type="ChEBI" id="CHEBI:29108"/>
        <label>5</label>
    </ligand>
</feature>
<feature type="repeat" description="Hemopexin" evidence="23">
    <location>
        <begin position="430"/>
        <end position="479"/>
    </location>
</feature>
<feature type="short sequence motif" description="Cysteine switch" evidence="22">
    <location>
        <begin position="243"/>
        <end position="250"/>
    </location>
</feature>
<keyword evidence="24" id="KW-0812">Transmembrane</keyword>
<dbReference type="SMART" id="SM00235">
    <property type="entry name" value="ZnMc"/>
    <property type="match status" value="1"/>
</dbReference>
<evidence type="ECO:0000256" key="2">
    <source>
        <dbReference type="ARBA" id="ARBA00010370"/>
    </source>
</evidence>
<dbReference type="InterPro" id="IPR021158">
    <property type="entry name" value="Pept_M10A_Zn_BS"/>
</dbReference>
<feature type="binding site" evidence="20">
    <location>
        <position position="328"/>
    </location>
    <ligand>
        <name>Ca(2+)</name>
        <dbReference type="ChEBI" id="CHEBI:29108"/>
        <label>3</label>
    </ligand>
</feature>
<dbReference type="InterPro" id="IPR018486">
    <property type="entry name" value="Hemopexin_CS"/>
</dbReference>
<feature type="binding site" evidence="20">
    <location>
        <position position="354"/>
    </location>
    <ligand>
        <name>Ca(2+)</name>
        <dbReference type="ChEBI" id="CHEBI:29108"/>
        <label>1</label>
    </ligand>
</feature>
<dbReference type="InterPro" id="IPR036365">
    <property type="entry name" value="PGBD-like_sf"/>
</dbReference>
<evidence type="ECO:0000256" key="23">
    <source>
        <dbReference type="PROSITE-ProRule" id="PRU01011"/>
    </source>
</evidence>
<dbReference type="GO" id="GO:0006508">
    <property type="term" value="P:proteolysis"/>
    <property type="evidence" value="ECO:0007669"/>
    <property type="project" value="UniProtKB-KW"/>
</dbReference>
<keyword evidence="14" id="KW-0177">Collagen degradation</keyword>
<dbReference type="InterPro" id="IPR018487">
    <property type="entry name" value="Hemopexin-like_repeat"/>
</dbReference>
<feature type="binding site" evidence="20">
    <location>
        <position position="345"/>
    </location>
    <ligand>
        <name>Ca(2+)</name>
        <dbReference type="ChEBI" id="CHEBI:29108"/>
        <label>2</label>
    </ligand>
</feature>
<evidence type="ECO:0000256" key="10">
    <source>
        <dbReference type="ARBA" id="ARBA00022801"/>
    </source>
</evidence>
<reference evidence="26 27" key="1">
    <citation type="submission" date="2017-05" db="EMBL/GenBank/DDBJ databases">
        <title>Genome of assembly of the Bengalese finch, Lonchura striata domestica.</title>
        <authorList>
            <person name="Colquitt B.M."/>
            <person name="Brainard M.S."/>
        </authorList>
    </citation>
    <scope>NUCLEOTIDE SEQUENCE [LARGE SCALE GENOMIC DNA]</scope>
    <source>
        <strain evidence="26">White83orange57</strain>
    </source>
</reference>
<feature type="binding site" evidence="20">
    <location>
        <position position="486"/>
    </location>
    <ligand>
        <name>Ca(2+)</name>
        <dbReference type="ChEBI" id="CHEBI:29108"/>
        <label>5</label>
    </ligand>
</feature>
<feature type="binding site" evidence="20">
    <location>
        <position position="321"/>
    </location>
    <ligand>
        <name>Zn(2+)</name>
        <dbReference type="ChEBI" id="CHEBI:29105"/>
        <label>1</label>
    </ligand>
</feature>
<dbReference type="EMBL" id="MUZQ01000019">
    <property type="protein sequence ID" value="OWK62930.1"/>
    <property type="molecule type" value="Genomic_DNA"/>
</dbReference>
<evidence type="ECO:0000256" key="16">
    <source>
        <dbReference type="ARBA" id="ARBA00023157"/>
    </source>
</evidence>
<proteinExistence type="inferred from homology"/>
<dbReference type="Pfam" id="PF00413">
    <property type="entry name" value="Peptidase_M10"/>
    <property type="match status" value="1"/>
</dbReference>
<evidence type="ECO:0000256" key="6">
    <source>
        <dbReference type="ARBA" id="ARBA00022670"/>
    </source>
</evidence>
<evidence type="ECO:0000256" key="20">
    <source>
        <dbReference type="PIRSR" id="PIRSR621190-2"/>
    </source>
</evidence>
<dbReference type="InterPro" id="IPR002477">
    <property type="entry name" value="Peptidoglycan-bd-like"/>
</dbReference>
<keyword evidence="10" id="KW-0378">Hydrolase</keyword>
<feature type="binding site" evidence="20">
    <location>
        <position position="375"/>
    </location>
    <ligand>
        <name>Zn(2+)</name>
        <dbReference type="ChEBI" id="CHEBI:29105"/>
        <label>2</label>
        <note>catalytic</note>
    </ligand>
</feature>
<feature type="binding site" evidence="20">
    <location>
        <position position="323"/>
    </location>
    <ligand>
        <name>Zn(2+)</name>
        <dbReference type="ChEBI" id="CHEBI:29105"/>
        <label>1</label>
    </ligand>
</feature>
<dbReference type="PANTHER" id="PTHR10201:SF165">
    <property type="entry name" value="COLLAGENASE 3"/>
    <property type="match status" value="1"/>
</dbReference>
<feature type="binding site" evidence="20">
    <location>
        <position position="583"/>
    </location>
    <ligand>
        <name>Ca(2+)</name>
        <dbReference type="ChEBI" id="CHEBI:29108"/>
        <label>5</label>
    </ligand>
</feature>
<evidence type="ECO:0000256" key="15">
    <source>
        <dbReference type="ARBA" id="ARBA00023145"/>
    </source>
</evidence>
<feature type="binding site" evidence="20">
    <location>
        <position position="311"/>
    </location>
    <ligand>
        <name>Ca(2+)</name>
        <dbReference type="ChEBI" id="CHEBI:29108"/>
        <label>2</label>
    </ligand>
</feature>
<feature type="binding site" evidence="20">
    <location>
        <position position="347"/>
    </location>
    <ligand>
        <name>Ca(2+)</name>
        <dbReference type="ChEBI" id="CHEBI:29108"/>
        <label>2</label>
    </ligand>
</feature>
<dbReference type="GO" id="GO:0031012">
    <property type="term" value="C:extracellular matrix"/>
    <property type="evidence" value="ECO:0007669"/>
    <property type="project" value="InterPro"/>
</dbReference>
<keyword evidence="16 21" id="KW-1015">Disulfide bond</keyword>
<comment type="cofactor">
    <cofactor evidence="20">
        <name>Zn(2+)</name>
        <dbReference type="ChEBI" id="CHEBI:29105"/>
    </cofactor>
    <text evidence="20">Binds 2 Zn(2+) ions per subunit.</text>
</comment>
<evidence type="ECO:0000256" key="5">
    <source>
        <dbReference type="ARBA" id="ARBA00022530"/>
    </source>
</evidence>
<keyword evidence="17" id="KW-0325">Glycoprotein</keyword>
<comment type="caution">
    <text evidence="26">The sequence shown here is derived from an EMBL/GenBank/DDBJ whole genome shotgun (WGS) entry which is preliminary data.</text>
</comment>
<sequence>MEVAQDSQHSFTQGKSCLTSPVAFYGGETAARDKGKARGVTLRKLHHRHWELLLGPPEAASAPGRVQLFSLSSQCKCSSPITLMAYPEFDPNGKFYCSVDQLLPLSSKVMLARHKLMNSLFAYTLIEGFRLQKSIMMQSGLAAVFFFLLGLSFCLTIPIPLEDSHEFTERDLQFAEVWYKIINLHVPVTRYLRTHYDLRPNPAGIMKKSGNTVAAKLREMQAFFGLEVTGKLDEETYELMQKPRCGVPDVGEYNFFPRKLKWSKKNLTYRIMNYTSDLRHNEVDRAFKKAFKVWSDVTPLNFTRIRSGIADIMISFGTKEHGDFYPFDGPSGLLAHAFPPGPDYGGDAHFDDDEVWSDDSKGYNLFLVAAHEFGHSLGLEHSRDPGALMFPIYTYTGKSGFVLPDDDVQGIQELYGAGDKDPNPKHPKTPEKCDVELSLDAITELRGEMLVFKDRFFWRLHPQMVEAELVLLKSFWPELPNKIDAAYENPIKDLVFMFKGKKVWALNGYDIVEDFPKKIYEMGFPKEMRRIDAAVHVKDTGKTLFFTGNKYWSYDEEAEVMDTGYPRLIEEEFAGIGDKVDAVYERNGYLYFFNGPLQFEYSIWSQRIVRVLHTNSLFWC</sequence>
<feature type="repeat" description="Hemopexin" evidence="23">
    <location>
        <begin position="528"/>
        <end position="576"/>
    </location>
</feature>
<feature type="binding site" evidence="20">
    <location>
        <position position="329"/>
    </location>
    <ligand>
        <name>Ca(2+)</name>
        <dbReference type="ChEBI" id="CHEBI:29108"/>
        <label>3</label>
    </ligand>
</feature>
<feature type="binding site" evidence="20">
    <location>
        <position position="440"/>
    </location>
    <ligand>
        <name>Ca(2+)</name>
        <dbReference type="ChEBI" id="CHEBI:29108"/>
        <label>4</label>
    </ligand>
</feature>
<dbReference type="Proteomes" id="UP000197619">
    <property type="component" value="Unassembled WGS sequence"/>
</dbReference>
<feature type="transmembrane region" description="Helical" evidence="24">
    <location>
        <begin position="140"/>
        <end position="161"/>
    </location>
</feature>
<dbReference type="PRINTS" id="PR00138">
    <property type="entry name" value="MATRIXIN"/>
</dbReference>
<dbReference type="Gene3D" id="3.40.390.10">
    <property type="entry name" value="Collagenase (Catalytic Domain)"/>
    <property type="match status" value="1"/>
</dbReference>
<dbReference type="PROSITE" id="PS00546">
    <property type="entry name" value="CYSTEINE_SWITCH"/>
    <property type="match status" value="1"/>
</dbReference>
<keyword evidence="12 20" id="KW-0106">Calcium</keyword>
<keyword evidence="24" id="KW-0472">Membrane</keyword>
<feature type="binding site" evidence="20">
    <location>
        <position position="381"/>
    </location>
    <ligand>
        <name>Zn(2+)</name>
        <dbReference type="ChEBI" id="CHEBI:29105"/>
        <label>2</label>
        <note>catalytic</note>
    </ligand>
</feature>
<dbReference type="Pfam" id="PF00045">
    <property type="entry name" value="Hemopexin"/>
    <property type="match status" value="4"/>
</dbReference>
<evidence type="ECO:0000256" key="12">
    <source>
        <dbReference type="ARBA" id="ARBA00022837"/>
    </source>
</evidence>
<feature type="disulfide bond" evidence="21">
    <location>
        <begin position="433"/>
        <end position="620"/>
    </location>
</feature>
<evidence type="ECO:0000256" key="22">
    <source>
        <dbReference type="PIRSR" id="PIRSR621190-5"/>
    </source>
</evidence>
<evidence type="ECO:0000313" key="27">
    <source>
        <dbReference type="Proteomes" id="UP000197619"/>
    </source>
</evidence>
<evidence type="ECO:0000256" key="24">
    <source>
        <dbReference type="SAM" id="Phobius"/>
    </source>
</evidence>
<evidence type="ECO:0000256" key="1">
    <source>
        <dbReference type="ARBA" id="ARBA00004498"/>
    </source>
</evidence>
<dbReference type="InterPro" id="IPR006026">
    <property type="entry name" value="Peptidase_Metallo"/>
</dbReference>
<dbReference type="GO" id="GO:0030574">
    <property type="term" value="P:collagen catabolic process"/>
    <property type="evidence" value="ECO:0007669"/>
    <property type="project" value="UniProtKB-KW"/>
</dbReference>
<evidence type="ECO:0000256" key="3">
    <source>
        <dbReference type="ARBA" id="ARBA00018037"/>
    </source>
</evidence>
<keyword evidence="11 20" id="KW-0862">Zinc</keyword>
<evidence type="ECO:0000256" key="7">
    <source>
        <dbReference type="ARBA" id="ARBA00022723"/>
    </source>
</evidence>
<evidence type="ECO:0000256" key="8">
    <source>
        <dbReference type="ARBA" id="ARBA00022729"/>
    </source>
</evidence>
<dbReference type="SUPFAM" id="SSF47090">
    <property type="entry name" value="PGBD-like"/>
    <property type="match status" value="1"/>
</dbReference>
<dbReference type="Gene3D" id="2.110.10.10">
    <property type="entry name" value="Hemopexin-like domain"/>
    <property type="match status" value="1"/>
</dbReference>
<name>A0A218VB14_9PASE</name>
<feature type="repeat" description="Hemopexin" evidence="23">
    <location>
        <begin position="577"/>
        <end position="620"/>
    </location>
</feature>
<comment type="subcellular location">
    <subcellularLocation>
        <location evidence="1">Secreted</location>
        <location evidence="1">Extracellular space</location>
        <location evidence="1">Extracellular matrix</location>
    </subcellularLocation>
</comment>
<dbReference type="PROSITE" id="PS00024">
    <property type="entry name" value="HEMOPEXIN"/>
    <property type="match status" value="1"/>
</dbReference>
<feature type="binding site" evidence="20">
    <location>
        <position position="331"/>
    </location>
    <ligand>
        <name>Ca(2+)</name>
        <dbReference type="ChEBI" id="CHEBI:29108"/>
        <label>3</label>
    </ligand>
</feature>
<dbReference type="FunFam" id="3.40.390.10:FF:000007">
    <property type="entry name" value="Collagenase 3"/>
    <property type="match status" value="1"/>
</dbReference>
<feature type="binding site" evidence="20">
    <location>
        <position position="352"/>
    </location>
    <ligand>
        <name>Ca(2+)</name>
        <dbReference type="ChEBI" id="CHEBI:29108"/>
        <label>1</label>
    </ligand>
</feature>
<keyword evidence="7 20" id="KW-0479">Metal-binding</keyword>
<evidence type="ECO:0000256" key="17">
    <source>
        <dbReference type="ARBA" id="ARBA00023180"/>
    </source>
</evidence>
<feature type="binding site" evidence="20">
    <location>
        <position position="389"/>
    </location>
    <ligand>
        <name>Zn(2+)</name>
        <dbReference type="ChEBI" id="CHEBI:29105"/>
        <label>2</label>
        <note>catalytic</note>
    </ligand>
</feature>
<keyword evidence="6" id="KW-0645">Protease</keyword>
<comment type="similarity">
    <text evidence="2">Belongs to the peptidase M10A family.</text>
</comment>
<gene>
    <name evidence="26" type="primary">MMP13</name>
    <name evidence="26" type="ORF">RLOC_00002515</name>
</gene>
<feature type="active site" evidence="19">
    <location>
        <position position="372"/>
    </location>
</feature>
<evidence type="ECO:0000256" key="11">
    <source>
        <dbReference type="ARBA" id="ARBA00022833"/>
    </source>
</evidence>
<evidence type="ECO:0000256" key="21">
    <source>
        <dbReference type="PIRSR" id="PIRSR621190-3"/>
    </source>
</evidence>
<dbReference type="STRING" id="299123.ENSLSDP00000024775"/>
<dbReference type="InterPro" id="IPR021190">
    <property type="entry name" value="Pept_M10A"/>
</dbReference>
<keyword evidence="8" id="KW-0732">Signal</keyword>
<dbReference type="FunFam" id="2.110.10.10:FF:000002">
    <property type="entry name" value="Matrix metallopeptidase 3"/>
    <property type="match status" value="1"/>
</dbReference>
<feature type="binding site" description="in inhibited form" evidence="20">
    <location>
        <position position="245"/>
    </location>
    <ligand>
        <name>Zn(2+)</name>
        <dbReference type="ChEBI" id="CHEBI:29105"/>
        <label>2</label>
        <note>catalytic</note>
    </ligand>
</feature>
<dbReference type="InterPro" id="IPR036375">
    <property type="entry name" value="Hemopexin-like_dom_sf"/>
</dbReference>
<accession>A0A218VB14</accession>
<feature type="binding site" evidence="20">
    <location>
        <position position="351"/>
    </location>
    <ligand>
        <name>Ca(2+)</name>
        <dbReference type="ChEBI" id="CHEBI:29108"/>
        <label>3</label>
    </ligand>
</feature>
<feature type="binding site" evidence="20">
    <location>
        <position position="484"/>
    </location>
    <ligand>
        <name>Ca(2+)</name>
        <dbReference type="ChEBI" id="CHEBI:29108"/>
        <label>4</label>
    </ligand>
</feature>
<dbReference type="SUPFAM" id="SSF50923">
    <property type="entry name" value="Hemopexin-like domain"/>
    <property type="match status" value="1"/>
</dbReference>
<dbReference type="SUPFAM" id="SSF55486">
    <property type="entry name" value="Metalloproteases ('zincins'), catalytic domain"/>
    <property type="match status" value="1"/>
</dbReference>
<dbReference type="CDD" id="cd00094">
    <property type="entry name" value="HX"/>
    <property type="match status" value="1"/>
</dbReference>
<keyword evidence="5" id="KW-0272">Extracellular matrix</keyword>
<dbReference type="GO" id="GO:0005615">
    <property type="term" value="C:extracellular space"/>
    <property type="evidence" value="ECO:0007669"/>
    <property type="project" value="TreeGrafter"/>
</dbReference>
<dbReference type="GO" id="GO:0030198">
    <property type="term" value="P:extracellular matrix organization"/>
    <property type="evidence" value="ECO:0007669"/>
    <property type="project" value="TreeGrafter"/>
</dbReference>
<evidence type="ECO:0000256" key="13">
    <source>
        <dbReference type="ARBA" id="ARBA00023049"/>
    </source>
</evidence>
<evidence type="ECO:0000256" key="18">
    <source>
        <dbReference type="ARBA" id="ARBA00031807"/>
    </source>
</evidence>
<feature type="binding site" evidence="20">
    <location>
        <position position="336"/>
    </location>
    <ligand>
        <name>Zn(2+)</name>
        <dbReference type="ChEBI" id="CHEBI:29105"/>
        <label>1</label>
    </ligand>
</feature>
<dbReference type="InterPro" id="IPR033739">
    <property type="entry name" value="M10A_MMP"/>
</dbReference>
<protein>
    <recommendedName>
        <fullName evidence="3">Collagenase 3</fullName>
    </recommendedName>
    <alternativeName>
        <fullName evidence="18">Matrix metalloproteinase-13</fullName>
    </alternativeName>
</protein>
<dbReference type="AlphaFoldDB" id="A0A218VB14"/>
<organism evidence="26 27">
    <name type="scientific">Lonchura striata</name>
    <name type="common">white-rumped munia</name>
    <dbReference type="NCBI Taxonomy" id="40157"/>
    <lineage>
        <taxon>Eukaryota</taxon>
        <taxon>Metazoa</taxon>
        <taxon>Chordata</taxon>
        <taxon>Craniata</taxon>
        <taxon>Vertebrata</taxon>
        <taxon>Euteleostomi</taxon>
        <taxon>Archelosauria</taxon>
        <taxon>Archosauria</taxon>
        <taxon>Dinosauria</taxon>
        <taxon>Saurischia</taxon>
        <taxon>Theropoda</taxon>
        <taxon>Coelurosauria</taxon>
        <taxon>Aves</taxon>
        <taxon>Neognathae</taxon>
        <taxon>Neoaves</taxon>
        <taxon>Telluraves</taxon>
        <taxon>Australaves</taxon>
        <taxon>Passeriformes</taxon>
        <taxon>Passeroidea</taxon>
        <taxon>Estrildidae</taxon>
        <taxon>Estrildinae</taxon>
        <taxon>Lonchura</taxon>
    </lineage>
</organism>
<dbReference type="InterPro" id="IPR024079">
    <property type="entry name" value="MetalloPept_cat_dom_sf"/>
</dbReference>
<evidence type="ECO:0000256" key="19">
    <source>
        <dbReference type="PIRSR" id="PIRSR621190-1"/>
    </source>
</evidence>
<dbReference type="SMART" id="SM00120">
    <property type="entry name" value="HX"/>
    <property type="match status" value="4"/>
</dbReference>
<feature type="binding site" evidence="20">
    <location>
        <position position="333"/>
    </location>
    <ligand>
        <name>Ca(2+)</name>
        <dbReference type="ChEBI" id="CHEBI:29108"/>
        <label>3</label>
    </ligand>
</feature>
<evidence type="ECO:0000256" key="14">
    <source>
        <dbReference type="ARBA" id="ARBA00023105"/>
    </source>
</evidence>
<keyword evidence="24" id="KW-1133">Transmembrane helix</keyword>
<dbReference type="InterPro" id="IPR000585">
    <property type="entry name" value="Hemopexin-like_dom"/>
</dbReference>
<feature type="binding site" evidence="20">
    <location>
        <position position="277"/>
    </location>
    <ligand>
        <name>Ca(2+)</name>
        <dbReference type="ChEBI" id="CHEBI:29108"/>
        <label>1</label>
    </ligand>
</feature>
<evidence type="ECO:0000256" key="9">
    <source>
        <dbReference type="ARBA" id="ARBA00022737"/>
    </source>
</evidence>
<keyword evidence="9" id="KW-0677">Repeat</keyword>
<keyword evidence="27" id="KW-1185">Reference proteome</keyword>
<evidence type="ECO:0000313" key="26">
    <source>
        <dbReference type="EMBL" id="OWK62930.1"/>
    </source>
</evidence>
<comment type="cofactor">
    <cofactor evidence="20">
        <name>Ca(2+)</name>
        <dbReference type="ChEBI" id="CHEBI:29108"/>
    </cofactor>
    <text evidence="20">Can bind about 5 Ca(2+) ions per subunit.</text>
</comment>
<feature type="binding site" evidence="20">
    <location>
        <position position="442"/>
    </location>
    <ligand>
        <name>Ca(2+)</name>
        <dbReference type="ChEBI" id="CHEBI:29108"/>
        <label>5</label>
    </ligand>
</feature>
<evidence type="ECO:0000259" key="25">
    <source>
        <dbReference type="SMART" id="SM00235"/>
    </source>
</evidence>
<feature type="repeat" description="Hemopexin" evidence="23">
    <location>
        <begin position="480"/>
        <end position="526"/>
    </location>
</feature>